<keyword evidence="3" id="KW-1015">Disulfide bond</keyword>
<name>A0ABD3NVA9_9STRA</name>
<comment type="caution">
    <text evidence="6">The sequence shown here is derived from an EMBL/GenBank/DDBJ whole genome shotgun (WGS) entry which is preliminary data.</text>
</comment>
<dbReference type="Gene3D" id="3.90.70.10">
    <property type="entry name" value="Cysteine proteinases"/>
    <property type="match status" value="1"/>
</dbReference>
<keyword evidence="7" id="KW-1185">Reference proteome</keyword>
<dbReference type="InterPro" id="IPR038765">
    <property type="entry name" value="Papain-like_cys_pep_sf"/>
</dbReference>
<evidence type="ECO:0000313" key="6">
    <source>
        <dbReference type="EMBL" id="KAL3779366.1"/>
    </source>
</evidence>
<dbReference type="Proteomes" id="UP001516023">
    <property type="component" value="Unassembled WGS sequence"/>
</dbReference>
<keyword evidence="2" id="KW-0865">Zymogen</keyword>
<evidence type="ECO:0000259" key="5">
    <source>
        <dbReference type="SMART" id="SM00645"/>
    </source>
</evidence>
<sequence length="755" mass="83676">MADQLASCATSPLVSHLLNKRSSNESHVHQTRATKNTSGNATDCRVLFLNHAAHFDRPDLTAEEDRFWTARSEEWAESSGLSSRIDAFLRSVAFVYEHNLDRGRHRVALNRFSDLQKEELPLIPSASSHGVGSESDAFDVSGFDGFSMDFWLKDVAVNLNRHNPTYIHLDSEDLILKLGKRIRRNRPQNFEATTSQGSITMSAVTPSPSTASSYSLNRLLSILTSHKGFLGIFDSWWWIGGGHGSKEQTTITESPQPQFEEHSSNSDARLSSKSNTYSSKSGDNSFVLDEENEMGGLEDRIRKGDGGWDTYLNWATEDNPDGAAIVHDAMDQSYNYNPDHRYFLLTFTSGSCWAVSALGSMEASIARNMAYMAYEEAYKHTSPSRYHTREDLRALSITAAQVIERQSIKAADLSVQELVDCDTRYDQGCAGGNPLLAFYFLHRFGVTSSANYPYTGKQGTCLYHKVDQPVATVETWGILTPDHENNMEKVLRYIGPVAVGLIGADPAFLAYKGGVFYSKGGKCDLGVADHAMLIVGYGEDDNGDGTKTKYWIARNSWGKGWGENGYIRMARIGGRKGSRGVCEIARSPSVALGGMFTRDVDLSDDYEDFRGSHRNSKGRGNGRSKIVLQASSEIESIVHRIRARLGFVQKGIMLRTLNGSEEGNDSENTSPLAEILGLMSILCFLTYVYRKRSRRQLQNRVEDHMESEDTSVLSHLSDVCVCNSAGSSTNISDGREYVGEDTALLKDCKRLAYVT</sequence>
<dbReference type="InterPro" id="IPR039417">
    <property type="entry name" value="Peptidase_C1A_papain-like"/>
</dbReference>
<organism evidence="6 7">
    <name type="scientific">Cyclotella cryptica</name>
    <dbReference type="NCBI Taxonomy" id="29204"/>
    <lineage>
        <taxon>Eukaryota</taxon>
        <taxon>Sar</taxon>
        <taxon>Stramenopiles</taxon>
        <taxon>Ochrophyta</taxon>
        <taxon>Bacillariophyta</taxon>
        <taxon>Coscinodiscophyceae</taxon>
        <taxon>Thalassiosirophycidae</taxon>
        <taxon>Stephanodiscales</taxon>
        <taxon>Stephanodiscaceae</taxon>
        <taxon>Cyclotella</taxon>
    </lineage>
</organism>
<dbReference type="AlphaFoldDB" id="A0ABD3NVA9"/>
<proteinExistence type="inferred from homology"/>
<evidence type="ECO:0000313" key="7">
    <source>
        <dbReference type="Proteomes" id="UP001516023"/>
    </source>
</evidence>
<evidence type="ECO:0000256" key="4">
    <source>
        <dbReference type="SAM" id="MobiDB-lite"/>
    </source>
</evidence>
<dbReference type="Pfam" id="PF00112">
    <property type="entry name" value="Peptidase_C1"/>
    <property type="match status" value="1"/>
</dbReference>
<evidence type="ECO:0000256" key="3">
    <source>
        <dbReference type="ARBA" id="ARBA00023157"/>
    </source>
</evidence>
<dbReference type="InterPro" id="IPR013128">
    <property type="entry name" value="Peptidase_C1A"/>
</dbReference>
<reference evidence="6 7" key="1">
    <citation type="journal article" date="2020" name="G3 (Bethesda)">
        <title>Improved Reference Genome for Cyclotella cryptica CCMP332, a Model for Cell Wall Morphogenesis, Salinity Adaptation, and Lipid Production in Diatoms (Bacillariophyta).</title>
        <authorList>
            <person name="Roberts W.R."/>
            <person name="Downey K.M."/>
            <person name="Ruck E.C."/>
            <person name="Traller J.C."/>
            <person name="Alverson A.J."/>
        </authorList>
    </citation>
    <scope>NUCLEOTIDE SEQUENCE [LARGE SCALE GENOMIC DNA]</scope>
    <source>
        <strain evidence="6 7">CCMP332</strain>
    </source>
</reference>
<dbReference type="PANTHER" id="PTHR12411">
    <property type="entry name" value="CYSTEINE PROTEASE FAMILY C1-RELATED"/>
    <property type="match status" value="1"/>
</dbReference>
<dbReference type="CDD" id="cd02248">
    <property type="entry name" value="Peptidase_C1A"/>
    <property type="match status" value="1"/>
</dbReference>
<feature type="domain" description="Peptidase C1A papain C-terminal" evidence="5">
    <location>
        <begin position="334"/>
        <end position="592"/>
    </location>
</feature>
<feature type="compositionally biased region" description="Low complexity" evidence="4">
    <location>
        <begin position="271"/>
        <end position="281"/>
    </location>
</feature>
<dbReference type="InterPro" id="IPR025661">
    <property type="entry name" value="Pept_asp_AS"/>
</dbReference>
<evidence type="ECO:0000256" key="1">
    <source>
        <dbReference type="ARBA" id="ARBA00008455"/>
    </source>
</evidence>
<feature type="region of interest" description="Disordered" evidence="4">
    <location>
        <begin position="247"/>
        <end position="287"/>
    </location>
</feature>
<feature type="compositionally biased region" description="Polar residues" evidence="4">
    <location>
        <begin position="247"/>
        <end position="257"/>
    </location>
</feature>
<gene>
    <name evidence="6" type="ORF">HJC23_005226</name>
</gene>
<protein>
    <recommendedName>
        <fullName evidence="5">Peptidase C1A papain C-terminal domain-containing protein</fullName>
    </recommendedName>
</protein>
<comment type="similarity">
    <text evidence="1">Belongs to the peptidase C1 family.</text>
</comment>
<dbReference type="PROSITE" id="PS00639">
    <property type="entry name" value="THIOL_PROTEASE_HIS"/>
    <property type="match status" value="1"/>
</dbReference>
<dbReference type="InterPro" id="IPR025660">
    <property type="entry name" value="Pept_his_AS"/>
</dbReference>
<dbReference type="SUPFAM" id="SSF54001">
    <property type="entry name" value="Cysteine proteinases"/>
    <property type="match status" value="1"/>
</dbReference>
<dbReference type="InterPro" id="IPR000668">
    <property type="entry name" value="Peptidase_C1A_C"/>
</dbReference>
<feature type="compositionally biased region" description="Polar residues" evidence="4">
    <location>
        <begin position="188"/>
        <end position="201"/>
    </location>
</feature>
<dbReference type="SMART" id="SM00645">
    <property type="entry name" value="Pept_C1"/>
    <property type="match status" value="1"/>
</dbReference>
<accession>A0ABD3NVA9</accession>
<feature type="region of interest" description="Disordered" evidence="4">
    <location>
        <begin position="188"/>
        <end position="207"/>
    </location>
</feature>
<dbReference type="PROSITE" id="PS00640">
    <property type="entry name" value="THIOL_PROTEASE_ASN"/>
    <property type="match status" value="1"/>
</dbReference>
<evidence type="ECO:0000256" key="2">
    <source>
        <dbReference type="ARBA" id="ARBA00023145"/>
    </source>
</evidence>
<dbReference type="EMBL" id="JABMIG020000391">
    <property type="protein sequence ID" value="KAL3779366.1"/>
    <property type="molecule type" value="Genomic_DNA"/>
</dbReference>